<evidence type="ECO:0000313" key="11">
    <source>
        <dbReference type="Proteomes" id="UP000178091"/>
    </source>
</evidence>
<dbReference type="InterPro" id="IPR020070">
    <property type="entry name" value="Ribosomal_bL9_N"/>
</dbReference>
<dbReference type="SUPFAM" id="SSF55658">
    <property type="entry name" value="L9 N-domain-like"/>
    <property type="match status" value="1"/>
</dbReference>
<protein>
    <recommendedName>
        <fullName evidence="6 7">Large ribosomal subunit protein bL9</fullName>
    </recommendedName>
</protein>
<sequence>MKVILLKDVRSVGQHGEVKNVADGYALNFLFPKKLAEPATEEKIRQLEARKKAHEAEALKEVEALTNKVMQLKGKKVVIQARATEKGGLFKSIAKKDIAKAILAEHSLDIPESAIELTENHIKTTGEHKVVLVSSGGKVELAVVVVPTA</sequence>
<feature type="coiled-coil region" evidence="8">
    <location>
        <begin position="37"/>
        <end position="75"/>
    </location>
</feature>
<keyword evidence="8" id="KW-0175">Coiled coil</keyword>
<dbReference type="InterPro" id="IPR020069">
    <property type="entry name" value="Ribosomal_bL9_C"/>
</dbReference>
<dbReference type="InterPro" id="IPR036791">
    <property type="entry name" value="Ribosomal_bL9_C_sf"/>
</dbReference>
<comment type="caution">
    <text evidence="10">The sequence shown here is derived from an EMBL/GenBank/DDBJ whole genome shotgun (WGS) entry which is preliminary data.</text>
</comment>
<keyword evidence="3 7" id="KW-0694">RNA-binding</keyword>
<evidence type="ECO:0000313" key="10">
    <source>
        <dbReference type="EMBL" id="OGC84634.1"/>
    </source>
</evidence>
<dbReference type="GO" id="GO:1990904">
    <property type="term" value="C:ribonucleoprotein complex"/>
    <property type="evidence" value="ECO:0007669"/>
    <property type="project" value="UniProtKB-KW"/>
</dbReference>
<proteinExistence type="inferred from homology"/>
<gene>
    <name evidence="7" type="primary">rplI</name>
    <name evidence="10" type="ORF">A3F55_03120</name>
</gene>
<dbReference type="GO" id="GO:0006412">
    <property type="term" value="P:translation"/>
    <property type="evidence" value="ECO:0007669"/>
    <property type="project" value="UniProtKB-UniRule"/>
</dbReference>
<evidence type="ECO:0000256" key="5">
    <source>
        <dbReference type="ARBA" id="ARBA00023274"/>
    </source>
</evidence>
<dbReference type="InterPro" id="IPR020594">
    <property type="entry name" value="Ribosomal_bL9_bac/chp"/>
</dbReference>
<evidence type="ECO:0000256" key="8">
    <source>
        <dbReference type="SAM" id="Coils"/>
    </source>
</evidence>
<dbReference type="PROSITE" id="PS00651">
    <property type="entry name" value="RIBOSOMAL_L9"/>
    <property type="match status" value="1"/>
</dbReference>
<organism evidence="10 11">
    <name type="scientific">Candidatus Adlerbacteria bacterium RIFCSPHIGHO2_12_FULL_53_18</name>
    <dbReference type="NCBI Taxonomy" id="1797242"/>
    <lineage>
        <taxon>Bacteria</taxon>
        <taxon>Candidatus Adleribacteriota</taxon>
    </lineage>
</organism>
<name>A0A1F4XSP6_9BACT</name>
<dbReference type="FunFam" id="3.40.5.10:FF:000002">
    <property type="entry name" value="50S ribosomal protein L9"/>
    <property type="match status" value="1"/>
</dbReference>
<keyword evidence="5 7" id="KW-0687">Ribonucleoprotein</keyword>
<evidence type="ECO:0000256" key="2">
    <source>
        <dbReference type="ARBA" id="ARBA00022730"/>
    </source>
</evidence>
<evidence type="ECO:0000256" key="3">
    <source>
        <dbReference type="ARBA" id="ARBA00022884"/>
    </source>
</evidence>
<dbReference type="InterPro" id="IPR000244">
    <property type="entry name" value="Ribosomal_bL9"/>
</dbReference>
<dbReference type="NCBIfam" id="TIGR00158">
    <property type="entry name" value="L9"/>
    <property type="match status" value="1"/>
</dbReference>
<evidence type="ECO:0000256" key="6">
    <source>
        <dbReference type="ARBA" id="ARBA00035292"/>
    </source>
</evidence>
<reference evidence="10 11" key="1">
    <citation type="journal article" date="2016" name="Nat. Commun.">
        <title>Thousands of microbial genomes shed light on interconnected biogeochemical processes in an aquifer system.</title>
        <authorList>
            <person name="Anantharaman K."/>
            <person name="Brown C.T."/>
            <person name="Hug L.A."/>
            <person name="Sharon I."/>
            <person name="Castelle C.J."/>
            <person name="Probst A.J."/>
            <person name="Thomas B.C."/>
            <person name="Singh A."/>
            <person name="Wilkins M.J."/>
            <person name="Karaoz U."/>
            <person name="Brodie E.L."/>
            <person name="Williams K.H."/>
            <person name="Hubbard S.S."/>
            <person name="Banfield J.F."/>
        </authorList>
    </citation>
    <scope>NUCLEOTIDE SEQUENCE [LARGE SCALE GENOMIC DNA]</scope>
</reference>
<feature type="domain" description="Ribosomal protein L9" evidence="9">
    <location>
        <begin position="13"/>
        <end position="40"/>
    </location>
</feature>
<dbReference type="HAMAP" id="MF_00503">
    <property type="entry name" value="Ribosomal_bL9"/>
    <property type="match status" value="1"/>
</dbReference>
<evidence type="ECO:0000256" key="4">
    <source>
        <dbReference type="ARBA" id="ARBA00022980"/>
    </source>
</evidence>
<dbReference type="GO" id="GO:0005840">
    <property type="term" value="C:ribosome"/>
    <property type="evidence" value="ECO:0007669"/>
    <property type="project" value="UniProtKB-KW"/>
</dbReference>
<comment type="function">
    <text evidence="7">Binds to the 23S rRNA.</text>
</comment>
<dbReference type="Gene3D" id="3.10.430.100">
    <property type="entry name" value="Ribosomal protein L9, C-terminal domain"/>
    <property type="match status" value="1"/>
</dbReference>
<dbReference type="GO" id="GO:0003735">
    <property type="term" value="F:structural constituent of ribosome"/>
    <property type="evidence" value="ECO:0007669"/>
    <property type="project" value="InterPro"/>
</dbReference>
<dbReference type="InterPro" id="IPR009027">
    <property type="entry name" value="Ribosomal_bL9/RNase_H1_N"/>
</dbReference>
<dbReference type="InterPro" id="IPR036935">
    <property type="entry name" value="Ribosomal_bL9_N_sf"/>
</dbReference>
<accession>A0A1F4XSP6</accession>
<dbReference type="GO" id="GO:0019843">
    <property type="term" value="F:rRNA binding"/>
    <property type="evidence" value="ECO:0007669"/>
    <property type="project" value="UniProtKB-UniRule"/>
</dbReference>
<comment type="similarity">
    <text evidence="1 7">Belongs to the bacterial ribosomal protein bL9 family.</text>
</comment>
<evidence type="ECO:0000256" key="1">
    <source>
        <dbReference type="ARBA" id="ARBA00010605"/>
    </source>
</evidence>
<dbReference type="Pfam" id="PF01281">
    <property type="entry name" value="Ribosomal_L9_N"/>
    <property type="match status" value="1"/>
</dbReference>
<dbReference type="EMBL" id="MEWW01000011">
    <property type="protein sequence ID" value="OGC84634.1"/>
    <property type="molecule type" value="Genomic_DNA"/>
</dbReference>
<evidence type="ECO:0000259" key="9">
    <source>
        <dbReference type="PROSITE" id="PS00651"/>
    </source>
</evidence>
<dbReference type="AlphaFoldDB" id="A0A1F4XSP6"/>
<dbReference type="Pfam" id="PF03948">
    <property type="entry name" value="Ribosomal_L9_C"/>
    <property type="match status" value="1"/>
</dbReference>
<keyword evidence="2 7" id="KW-0699">rRNA-binding</keyword>
<keyword evidence="4 7" id="KW-0689">Ribosomal protein</keyword>
<dbReference type="SUPFAM" id="SSF55653">
    <property type="entry name" value="Ribosomal protein L9 C-domain"/>
    <property type="match status" value="1"/>
</dbReference>
<dbReference type="Gene3D" id="3.40.5.10">
    <property type="entry name" value="Ribosomal protein L9, N-terminal domain"/>
    <property type="match status" value="1"/>
</dbReference>
<dbReference type="PANTHER" id="PTHR21368">
    <property type="entry name" value="50S RIBOSOMAL PROTEIN L9"/>
    <property type="match status" value="1"/>
</dbReference>
<dbReference type="Proteomes" id="UP000178091">
    <property type="component" value="Unassembled WGS sequence"/>
</dbReference>
<evidence type="ECO:0000256" key="7">
    <source>
        <dbReference type="HAMAP-Rule" id="MF_00503"/>
    </source>
</evidence>